<proteinExistence type="predicted"/>
<name>A0A8T3D9M8_9TELE</name>
<dbReference type="PANTHER" id="PTHR36960:SF1">
    <property type="entry name" value="SI:DKEY-32E6.3"/>
    <property type="match status" value="1"/>
</dbReference>
<dbReference type="AlphaFoldDB" id="A0A8T3D9M8"/>
<dbReference type="OrthoDB" id="417678at2759"/>
<evidence type="ECO:0000313" key="3">
    <source>
        <dbReference type="Proteomes" id="UP000829720"/>
    </source>
</evidence>
<keyword evidence="3" id="KW-1185">Reference proteome</keyword>
<gene>
    <name evidence="2" type="ORF">AGOR_G00138180</name>
</gene>
<accession>A0A8T3D9M8</accession>
<dbReference type="EMBL" id="JAERUA010000012">
    <property type="protein sequence ID" value="KAI1892890.1"/>
    <property type="molecule type" value="Genomic_DNA"/>
</dbReference>
<organism evidence="2 3">
    <name type="scientific">Albula goreensis</name>
    <dbReference type="NCBI Taxonomy" id="1534307"/>
    <lineage>
        <taxon>Eukaryota</taxon>
        <taxon>Metazoa</taxon>
        <taxon>Chordata</taxon>
        <taxon>Craniata</taxon>
        <taxon>Vertebrata</taxon>
        <taxon>Euteleostomi</taxon>
        <taxon>Actinopterygii</taxon>
        <taxon>Neopterygii</taxon>
        <taxon>Teleostei</taxon>
        <taxon>Albuliformes</taxon>
        <taxon>Albulidae</taxon>
        <taxon>Albula</taxon>
    </lineage>
</organism>
<dbReference type="Proteomes" id="UP000829720">
    <property type="component" value="Unassembled WGS sequence"/>
</dbReference>
<comment type="caution">
    <text evidence="2">The sequence shown here is derived from an EMBL/GenBank/DDBJ whole genome shotgun (WGS) entry which is preliminary data.</text>
</comment>
<protein>
    <submittedName>
        <fullName evidence="2">Uncharacterized protein</fullName>
    </submittedName>
</protein>
<feature type="region of interest" description="Disordered" evidence="1">
    <location>
        <begin position="1"/>
        <end position="34"/>
    </location>
</feature>
<dbReference type="PANTHER" id="PTHR36960">
    <property type="entry name" value="SI:DKEY-32E6.3"/>
    <property type="match status" value="1"/>
</dbReference>
<sequence length="382" mass="42647">MSDSKRGGDNAHPPESTKDSSDCCNESESDSFTHQNGDLALSVTTGLSVPQRKLILHVDLNSTILVSDAVTKQGTIAALDYFLSTVTWGRLSKQGKWEWMSDSPSLLPPCEGAVSYYSQFGRVVGFTSSPAGRRFRGVLEEHLAMLRWPAGQEEDRELAVRGEDGTLYHWILPSFFQLLQDLVAQGRDFAIVFRTFGSDLPRVLGTVNRVLTQGSHPLFPNLPALKLSVNETPGRIRCSKKGTVLTRAAEHVSSRDGERGLYQFLSSVRGLGGFQDHFDWWARNTYSILGGKPLWIDPFDPEVQHIFIDDNIRQNDEDTIVHPKVFLDTDGSQTRTASTSELYDICLVQNDLLKAISDLSYFTQRVQICQDNYERNLQQGAG</sequence>
<evidence type="ECO:0000256" key="1">
    <source>
        <dbReference type="SAM" id="MobiDB-lite"/>
    </source>
</evidence>
<reference evidence="2" key="1">
    <citation type="submission" date="2021-01" db="EMBL/GenBank/DDBJ databases">
        <authorList>
            <person name="Zahm M."/>
            <person name="Roques C."/>
            <person name="Cabau C."/>
            <person name="Klopp C."/>
            <person name="Donnadieu C."/>
            <person name="Jouanno E."/>
            <person name="Lampietro C."/>
            <person name="Louis A."/>
            <person name="Herpin A."/>
            <person name="Echchiki A."/>
            <person name="Berthelot C."/>
            <person name="Parey E."/>
            <person name="Roest-Crollius H."/>
            <person name="Braasch I."/>
            <person name="Postlethwait J."/>
            <person name="Bobe J."/>
            <person name="Montfort J."/>
            <person name="Bouchez O."/>
            <person name="Begum T."/>
            <person name="Mejri S."/>
            <person name="Adams A."/>
            <person name="Chen W.-J."/>
            <person name="Guiguen Y."/>
        </authorList>
    </citation>
    <scope>NUCLEOTIDE SEQUENCE</scope>
    <source>
        <tissue evidence="2">Blood</tissue>
    </source>
</reference>
<evidence type="ECO:0000313" key="2">
    <source>
        <dbReference type="EMBL" id="KAI1892890.1"/>
    </source>
</evidence>